<dbReference type="InterPro" id="IPR038973">
    <property type="entry name" value="MutL/Mlh/Pms-like"/>
</dbReference>
<dbReference type="PANTHER" id="PTHR10073">
    <property type="entry name" value="DNA MISMATCH REPAIR PROTEIN MLH, PMS, MUTL"/>
    <property type="match status" value="1"/>
</dbReference>
<protein>
    <submittedName>
        <fullName evidence="2">DNA mismatch repair protein MutL</fullName>
    </submittedName>
</protein>
<accession>A0A645DIW5</accession>
<organism evidence="2">
    <name type="scientific">bioreactor metagenome</name>
    <dbReference type="NCBI Taxonomy" id="1076179"/>
    <lineage>
        <taxon>unclassified sequences</taxon>
        <taxon>metagenomes</taxon>
        <taxon>ecological metagenomes</taxon>
    </lineage>
</organism>
<dbReference type="GO" id="GO:0016887">
    <property type="term" value="F:ATP hydrolysis activity"/>
    <property type="evidence" value="ECO:0007669"/>
    <property type="project" value="InterPro"/>
</dbReference>
<dbReference type="GO" id="GO:0140664">
    <property type="term" value="F:ATP-dependent DNA damage sensor activity"/>
    <property type="evidence" value="ECO:0007669"/>
    <property type="project" value="InterPro"/>
</dbReference>
<evidence type="ECO:0000313" key="2">
    <source>
        <dbReference type="EMBL" id="MPM89414.1"/>
    </source>
</evidence>
<reference evidence="2" key="1">
    <citation type="submission" date="2019-08" db="EMBL/GenBank/DDBJ databases">
        <authorList>
            <person name="Kucharzyk K."/>
            <person name="Murdoch R.W."/>
            <person name="Higgins S."/>
            <person name="Loffler F."/>
        </authorList>
    </citation>
    <scope>NUCLEOTIDE SEQUENCE</scope>
</reference>
<feature type="domain" description="MutL C-terminal dimerisation" evidence="1">
    <location>
        <begin position="39"/>
        <end position="179"/>
    </location>
</feature>
<dbReference type="InterPro" id="IPR042121">
    <property type="entry name" value="MutL_C_regsub"/>
</dbReference>
<dbReference type="GO" id="GO:0005524">
    <property type="term" value="F:ATP binding"/>
    <property type="evidence" value="ECO:0007669"/>
    <property type="project" value="InterPro"/>
</dbReference>
<dbReference type="Gene3D" id="3.30.1540.20">
    <property type="entry name" value="MutL, C-terminal domain, dimerisation subdomain"/>
    <property type="match status" value="1"/>
</dbReference>
<dbReference type="GO" id="GO:0032300">
    <property type="term" value="C:mismatch repair complex"/>
    <property type="evidence" value="ECO:0007669"/>
    <property type="project" value="InterPro"/>
</dbReference>
<sequence>MDIGKIPVLNISTAAQSPILKTPKKTEPAFDFVDAPFDIIGQVFGCYWLVQQGSNLYMIDQHAAHERKLYEKFMKETAAIATQQLLVPVVLQFSPLEITLIEQNMTLIQELGFEVEPFGPQTILLRAVPILLDEAQAGGMFTDLVDSFSSFERLSSADLKKEQLIQLACKHAIKAGEQISRVELAALIKSFTPDSALTCPHGRPWIIKLTKTDFEKMFKRVL</sequence>
<dbReference type="AlphaFoldDB" id="A0A645DIW5"/>
<dbReference type="SMART" id="SM00853">
    <property type="entry name" value="MutL_C"/>
    <property type="match status" value="1"/>
</dbReference>
<evidence type="ECO:0000259" key="1">
    <source>
        <dbReference type="SMART" id="SM00853"/>
    </source>
</evidence>
<gene>
    <name evidence="2" type="primary">mutL_35</name>
    <name evidence="2" type="ORF">SDC9_136523</name>
</gene>
<name>A0A645DIW5_9ZZZZ</name>
<dbReference type="GO" id="GO:0006298">
    <property type="term" value="P:mismatch repair"/>
    <property type="evidence" value="ECO:0007669"/>
    <property type="project" value="InterPro"/>
</dbReference>
<dbReference type="InterPro" id="IPR042120">
    <property type="entry name" value="MutL_C_dimsub"/>
</dbReference>
<dbReference type="Pfam" id="PF08676">
    <property type="entry name" value="MutL_C"/>
    <property type="match status" value="1"/>
</dbReference>
<proteinExistence type="predicted"/>
<dbReference type="EMBL" id="VSSQ01036843">
    <property type="protein sequence ID" value="MPM89414.1"/>
    <property type="molecule type" value="Genomic_DNA"/>
</dbReference>
<dbReference type="PANTHER" id="PTHR10073:SF12">
    <property type="entry name" value="DNA MISMATCH REPAIR PROTEIN MLH1"/>
    <property type="match status" value="1"/>
</dbReference>
<dbReference type="Gene3D" id="3.30.1370.100">
    <property type="entry name" value="MutL, C-terminal domain, regulatory subdomain"/>
    <property type="match status" value="1"/>
</dbReference>
<dbReference type="InterPro" id="IPR037198">
    <property type="entry name" value="MutL_C_sf"/>
</dbReference>
<dbReference type="InterPro" id="IPR014790">
    <property type="entry name" value="MutL_C"/>
</dbReference>
<comment type="caution">
    <text evidence="2">The sequence shown here is derived from an EMBL/GenBank/DDBJ whole genome shotgun (WGS) entry which is preliminary data.</text>
</comment>
<dbReference type="SUPFAM" id="SSF118116">
    <property type="entry name" value="DNA mismatch repair protein MutL"/>
    <property type="match status" value="1"/>
</dbReference>